<sequence length="263" mass="31320">MEWCMPDFLNRAEIEELSQFRLTTEKNASDQSIRLHELFDDYVLLKYLEWAGTYIGSPDVKVTASLFVKRYAILAVISLYAMTAWNKKINMSFQNISLQTQEGDKIWLPQFYFHQMSVETFCTERERFREEVIKDVFTNHMYVMISQISKVTKQSKQIFWENISIYLFWLYETAFTKIDDIEIEKRANEDYHYLINEAPGSLFGDCRENPLKKFYDNKKYEDQNGVEIRIRTTCCLNYRLEGPAIYCNTCPRKCRKADSKSKK</sequence>
<dbReference type="GO" id="GO:0003824">
    <property type="term" value="F:catalytic activity"/>
    <property type="evidence" value="ECO:0007669"/>
    <property type="project" value="UniProtKB-ARBA"/>
</dbReference>
<evidence type="ECO:0000259" key="1">
    <source>
        <dbReference type="Pfam" id="PF06276"/>
    </source>
</evidence>
<name>A0A5J5H8P5_9BACI</name>
<proteinExistence type="predicted"/>
<dbReference type="InterPro" id="IPR022770">
    <property type="entry name" value="IucA/IucC-like_C"/>
</dbReference>
<evidence type="ECO:0000313" key="2">
    <source>
        <dbReference type="EMBL" id="KAA9017056.1"/>
    </source>
</evidence>
<comment type="caution">
    <text evidence="2">The sequence shown here is derived from an EMBL/GenBank/DDBJ whole genome shotgun (WGS) entry which is preliminary data.</text>
</comment>
<dbReference type="Proteomes" id="UP000326671">
    <property type="component" value="Unassembled WGS sequence"/>
</dbReference>
<feature type="domain" description="Aerobactin siderophore biosynthesis IucA/IucC-like C-terminal" evidence="1">
    <location>
        <begin position="65"/>
        <end position="174"/>
    </location>
</feature>
<protein>
    <recommendedName>
        <fullName evidence="1">Aerobactin siderophore biosynthesis IucA/IucC-like C-terminal domain-containing protein</fullName>
    </recommendedName>
</protein>
<reference evidence="2 3" key="1">
    <citation type="submission" date="2019-09" db="EMBL/GenBank/DDBJ databases">
        <title>Whole genome sequences of isolates from the Mars Exploration Rovers.</title>
        <authorList>
            <person name="Seuylemezian A."/>
            <person name="Vaishampayan P."/>
        </authorList>
    </citation>
    <scope>NUCLEOTIDE SEQUENCE [LARGE SCALE GENOMIC DNA]</scope>
    <source>
        <strain evidence="2 3">MER_TA_151</strain>
    </source>
</reference>
<organism evidence="2 3">
    <name type="scientific">Niallia endozanthoxylica</name>
    <dbReference type="NCBI Taxonomy" id="2036016"/>
    <lineage>
        <taxon>Bacteria</taxon>
        <taxon>Bacillati</taxon>
        <taxon>Bacillota</taxon>
        <taxon>Bacilli</taxon>
        <taxon>Bacillales</taxon>
        <taxon>Bacillaceae</taxon>
        <taxon>Niallia</taxon>
    </lineage>
</organism>
<evidence type="ECO:0000313" key="3">
    <source>
        <dbReference type="Proteomes" id="UP000326671"/>
    </source>
</evidence>
<accession>A0A5J5H8P5</accession>
<dbReference type="EMBL" id="VYKL01000037">
    <property type="protein sequence ID" value="KAA9017056.1"/>
    <property type="molecule type" value="Genomic_DNA"/>
</dbReference>
<dbReference type="OrthoDB" id="5870636at2"/>
<dbReference type="AlphaFoldDB" id="A0A5J5H8P5"/>
<dbReference type="Pfam" id="PF06276">
    <property type="entry name" value="FhuF"/>
    <property type="match status" value="1"/>
</dbReference>
<keyword evidence="3" id="KW-1185">Reference proteome</keyword>
<gene>
    <name evidence="2" type="ORF">F4V44_21555</name>
</gene>